<proteinExistence type="predicted"/>
<dbReference type="Pfam" id="PF00107">
    <property type="entry name" value="ADH_zinc_N"/>
    <property type="match status" value="1"/>
</dbReference>
<dbReference type="RefSeq" id="WP_114795638.1">
    <property type="nucleotide sequence ID" value="NZ_QQZY01000002.1"/>
</dbReference>
<dbReference type="GO" id="GO:0016628">
    <property type="term" value="F:oxidoreductase activity, acting on the CH-CH group of donors, NAD or NADP as acceptor"/>
    <property type="evidence" value="ECO:0007669"/>
    <property type="project" value="InterPro"/>
</dbReference>
<dbReference type="EMBL" id="QQZY01000002">
    <property type="protein sequence ID" value="RDI75433.1"/>
    <property type="molecule type" value="Genomic_DNA"/>
</dbReference>
<dbReference type="InterPro" id="IPR045010">
    <property type="entry name" value="MDR_fam"/>
</dbReference>
<dbReference type="InterPro" id="IPR013149">
    <property type="entry name" value="ADH-like_C"/>
</dbReference>
<gene>
    <name evidence="3" type="ORF">Gocc_1231</name>
</gene>
<dbReference type="InterPro" id="IPR011032">
    <property type="entry name" value="GroES-like_sf"/>
</dbReference>
<dbReference type="SUPFAM" id="SSF51735">
    <property type="entry name" value="NAD(P)-binding Rossmann-fold domains"/>
    <property type="match status" value="1"/>
</dbReference>
<organism evidence="3 4">
    <name type="scientific">Gaiella occulta</name>
    <dbReference type="NCBI Taxonomy" id="1002870"/>
    <lineage>
        <taxon>Bacteria</taxon>
        <taxon>Bacillati</taxon>
        <taxon>Actinomycetota</taxon>
        <taxon>Thermoleophilia</taxon>
        <taxon>Gaiellales</taxon>
        <taxon>Gaiellaceae</taxon>
        <taxon>Gaiella</taxon>
    </lineage>
</organism>
<dbReference type="InterPro" id="IPR036291">
    <property type="entry name" value="NAD(P)-bd_dom_sf"/>
</dbReference>
<reference evidence="3 4" key="1">
    <citation type="submission" date="2018-07" db="EMBL/GenBank/DDBJ databases">
        <title>High-quality-draft genome sequence of Gaiella occulta.</title>
        <authorList>
            <person name="Severino R."/>
            <person name="Froufe H.J.C."/>
            <person name="Rainey F.A."/>
            <person name="Barroso C."/>
            <person name="Albuquerque L."/>
            <person name="Lobo-Da-Cunha A."/>
            <person name="Da Costa M.S."/>
            <person name="Egas C."/>
        </authorList>
    </citation>
    <scope>NUCLEOTIDE SEQUENCE [LARGE SCALE GENOMIC DNA]</scope>
    <source>
        <strain evidence="3 4">F2-233</strain>
    </source>
</reference>
<dbReference type="PANTHER" id="PTHR43205">
    <property type="entry name" value="PROSTAGLANDIN REDUCTASE"/>
    <property type="match status" value="1"/>
</dbReference>
<accession>A0A7M2Z0Y6</accession>
<sequence length="331" mass="35303">MTTSREIRLAARPVGMPQPSDFELAEVELPEPRDGEVLIRNAFVSVDPYMRGRMNDAKSYVPPFALGEPLTGGAVGQVVVSRDPRWPEGSWVAHSLGWREAAVSDGSGLLPVDPALAPVSTALGVLGMPGLTAYVGLLDIGRPQEGETVFVSGAAGAVGSVVGQIAKLKGCRVIGSAGSPQKVAWLEDLGFDVAFDYREADTREMLREGIDVYFDNVGGATLEAAIGALRVRGRVVACGAISQYNAGEPAPGPRNMFMLVTKRLRMQGFIVSDHDDRFPAFLSDMGEWLRDGRVHYRETIVEGIENAPAAFIGLLQGDNVGKMLVRVGPAA</sequence>
<dbReference type="SMART" id="SM00829">
    <property type="entry name" value="PKS_ER"/>
    <property type="match status" value="1"/>
</dbReference>
<evidence type="ECO:0000259" key="2">
    <source>
        <dbReference type="SMART" id="SM00829"/>
    </source>
</evidence>
<dbReference type="Gene3D" id="3.90.180.10">
    <property type="entry name" value="Medium-chain alcohol dehydrogenases, catalytic domain"/>
    <property type="match status" value="1"/>
</dbReference>
<dbReference type="InterPro" id="IPR041694">
    <property type="entry name" value="ADH_N_2"/>
</dbReference>
<evidence type="ECO:0000256" key="1">
    <source>
        <dbReference type="ARBA" id="ARBA00023002"/>
    </source>
</evidence>
<feature type="domain" description="Enoyl reductase (ER)" evidence="2">
    <location>
        <begin position="15"/>
        <end position="325"/>
    </location>
</feature>
<dbReference type="Gene3D" id="3.40.50.720">
    <property type="entry name" value="NAD(P)-binding Rossmann-like Domain"/>
    <property type="match status" value="1"/>
</dbReference>
<dbReference type="PANTHER" id="PTHR43205:SF7">
    <property type="entry name" value="PROSTAGLANDIN REDUCTASE 1"/>
    <property type="match status" value="1"/>
</dbReference>
<dbReference type="AlphaFoldDB" id="A0A7M2Z0Y6"/>
<dbReference type="Pfam" id="PF16884">
    <property type="entry name" value="ADH_N_2"/>
    <property type="match status" value="1"/>
</dbReference>
<dbReference type="Proteomes" id="UP000254134">
    <property type="component" value="Unassembled WGS sequence"/>
</dbReference>
<dbReference type="FunFam" id="3.40.50.720:FF:000121">
    <property type="entry name" value="Prostaglandin reductase 2"/>
    <property type="match status" value="1"/>
</dbReference>
<dbReference type="InterPro" id="IPR020843">
    <property type="entry name" value="ER"/>
</dbReference>
<evidence type="ECO:0000313" key="3">
    <source>
        <dbReference type="EMBL" id="RDI75433.1"/>
    </source>
</evidence>
<keyword evidence="4" id="KW-1185">Reference proteome</keyword>
<protein>
    <submittedName>
        <fullName evidence="3">Putative NADP-dependent oxidoreductase</fullName>
    </submittedName>
</protein>
<dbReference type="OrthoDB" id="9805663at2"/>
<comment type="caution">
    <text evidence="3">The sequence shown here is derived from an EMBL/GenBank/DDBJ whole genome shotgun (WGS) entry which is preliminary data.</text>
</comment>
<name>A0A7M2Z0Y6_9ACTN</name>
<dbReference type="SUPFAM" id="SSF50129">
    <property type="entry name" value="GroES-like"/>
    <property type="match status" value="1"/>
</dbReference>
<keyword evidence="1" id="KW-0560">Oxidoreductase</keyword>
<dbReference type="CDD" id="cd05288">
    <property type="entry name" value="PGDH"/>
    <property type="match status" value="1"/>
</dbReference>
<evidence type="ECO:0000313" key="4">
    <source>
        <dbReference type="Proteomes" id="UP000254134"/>
    </source>
</evidence>
<reference evidence="4" key="2">
    <citation type="journal article" date="2019" name="MicrobiologyOpen">
        <title>High-quality draft genome sequence of Gaiella occulta isolated from a 150 meter deep mineral water borehole and comparison with the genome sequences of other deep-branching lineages of the phylum Actinobacteria.</title>
        <authorList>
            <person name="Severino R."/>
            <person name="Froufe H.J.C."/>
            <person name="Barroso C."/>
            <person name="Albuquerque L."/>
            <person name="Lobo-da-Cunha A."/>
            <person name="da Costa M.S."/>
            <person name="Egas C."/>
        </authorList>
    </citation>
    <scope>NUCLEOTIDE SEQUENCE [LARGE SCALE GENOMIC DNA]</scope>
    <source>
        <strain evidence="4">F2-233</strain>
    </source>
</reference>